<feature type="region of interest" description="Disordered" evidence="14">
    <location>
        <begin position="50"/>
        <end position="83"/>
    </location>
</feature>
<proteinExistence type="inferred from homology"/>
<evidence type="ECO:0000313" key="19">
    <source>
        <dbReference type="Proteomes" id="UP000011083"/>
    </source>
</evidence>
<dbReference type="InterPro" id="IPR001849">
    <property type="entry name" value="PH_domain"/>
</dbReference>
<dbReference type="Pfam" id="PF00069">
    <property type="entry name" value="Pkinase"/>
    <property type="match status" value="1"/>
</dbReference>
<keyword evidence="7 12" id="KW-0547">Nucleotide-binding</keyword>
<comment type="catalytic activity">
    <reaction evidence="11">
        <text>L-seryl-[protein] + ATP = O-phospho-L-seryl-[protein] + ADP + H(+)</text>
        <dbReference type="Rhea" id="RHEA:17989"/>
        <dbReference type="Rhea" id="RHEA-COMP:9863"/>
        <dbReference type="Rhea" id="RHEA-COMP:11604"/>
        <dbReference type="ChEBI" id="CHEBI:15378"/>
        <dbReference type="ChEBI" id="CHEBI:29999"/>
        <dbReference type="ChEBI" id="CHEBI:30616"/>
        <dbReference type="ChEBI" id="CHEBI:83421"/>
        <dbReference type="ChEBI" id="CHEBI:456216"/>
        <dbReference type="EC" id="2.7.11.1"/>
    </reaction>
</comment>
<evidence type="ECO:0000256" key="12">
    <source>
        <dbReference type="PROSITE-ProRule" id="PRU10141"/>
    </source>
</evidence>
<dbReference type="Gene3D" id="2.30.29.30">
    <property type="entry name" value="Pleckstrin-homology domain (PH domain)/Phosphotyrosine-binding domain (PTB)"/>
    <property type="match status" value="1"/>
</dbReference>
<evidence type="ECO:0000256" key="7">
    <source>
        <dbReference type="ARBA" id="ARBA00022741"/>
    </source>
</evidence>
<feature type="domain" description="AGC-kinase C-terminal" evidence="17">
    <location>
        <begin position="351"/>
        <end position="420"/>
    </location>
</feature>
<feature type="compositionally biased region" description="Low complexity" evidence="14">
    <location>
        <begin position="52"/>
        <end position="83"/>
    </location>
</feature>
<keyword evidence="9 12" id="KW-0067">ATP-binding</keyword>
<dbReference type="Proteomes" id="UP000011083">
    <property type="component" value="Unassembled WGS sequence"/>
</dbReference>
<evidence type="ECO:0000256" key="4">
    <source>
        <dbReference type="ARBA" id="ARBA00022527"/>
    </source>
</evidence>
<dbReference type="InterPro" id="IPR000961">
    <property type="entry name" value="AGC-kinase_C"/>
</dbReference>
<dbReference type="FunFam" id="3.30.200.20:FF:000048">
    <property type="entry name" value="Non-specific serine/threonine protein kinase"/>
    <property type="match status" value="1"/>
</dbReference>
<keyword evidence="6" id="KW-0808">Transferase</keyword>
<gene>
    <name evidence="18" type="ORF">ACA1_385120</name>
</gene>
<dbReference type="CDD" id="cd05123">
    <property type="entry name" value="STKc_AGC"/>
    <property type="match status" value="1"/>
</dbReference>
<sequence length="420" mass="47151">MEKVQKNDYKKKKNCFEIQTPDRNYHLFASTGEETDQWVQVLQKAFSENRAEASASSSSSSPSSESAAPAASPAANGSGPAANKEVEADRVKVNDFQSLKVIGKGSFGKVLQVRYKKTGQIFAMKVLNKKTILDRNELDHTRAEKNILMRLTCPFLVRLYYSFQTQDKLYFVMDYVNGGELFFHLQKEKTFAPKRVQFYGAEIVVGLEYLHNQGVIYRDLKPENILITAEGHICMTDFGISKEGLLAKDDRTATFCGTPEYLAPEVLEGKGYGKEVDWWSFGTLMYEMFTGLPPFYSEDVQLMYSKIMNAKLKFPSTIPAEAANLIEGLLSRDPKERLSDPTAIRAHPYFANIDWDKLIKKEIVPPYVPPVKSELSTDMIDPSFTGEDATLSVTDNGSELSKAEQDNFGGFTYVAPSNLK</sequence>
<dbReference type="OMA" id="QEVMAHR"/>
<evidence type="ECO:0000259" key="16">
    <source>
        <dbReference type="PROSITE" id="PS50011"/>
    </source>
</evidence>
<dbReference type="Pfam" id="PF00433">
    <property type="entry name" value="Pkinase_C"/>
    <property type="match status" value="1"/>
</dbReference>
<dbReference type="GeneID" id="14922668"/>
<name>L8HBH8_ACACF</name>
<dbReference type="RefSeq" id="XP_004347138.1">
    <property type="nucleotide sequence ID" value="XM_004347088.1"/>
</dbReference>
<dbReference type="AlphaFoldDB" id="L8HBH8"/>
<evidence type="ECO:0000256" key="2">
    <source>
        <dbReference type="ARBA" id="ARBA00012513"/>
    </source>
</evidence>
<dbReference type="PROSITE" id="PS00108">
    <property type="entry name" value="PROTEIN_KINASE_ST"/>
    <property type="match status" value="1"/>
</dbReference>
<keyword evidence="19" id="KW-1185">Reference proteome</keyword>
<dbReference type="InterPro" id="IPR017892">
    <property type="entry name" value="Pkinase_C"/>
</dbReference>
<dbReference type="STRING" id="1257118.L8HBH8"/>
<organism evidence="18 19">
    <name type="scientific">Acanthamoeba castellanii (strain ATCC 30010 / Neff)</name>
    <dbReference type="NCBI Taxonomy" id="1257118"/>
    <lineage>
        <taxon>Eukaryota</taxon>
        <taxon>Amoebozoa</taxon>
        <taxon>Discosea</taxon>
        <taxon>Longamoebia</taxon>
        <taxon>Centramoebida</taxon>
        <taxon>Acanthamoebidae</taxon>
        <taxon>Acanthamoeba</taxon>
    </lineage>
</organism>
<evidence type="ECO:0000256" key="5">
    <source>
        <dbReference type="ARBA" id="ARBA00022553"/>
    </source>
</evidence>
<dbReference type="FunFam" id="1.10.510.10:FF:000008">
    <property type="entry name" value="Non-specific serine/threonine protein kinase"/>
    <property type="match status" value="1"/>
</dbReference>
<dbReference type="GO" id="GO:0046580">
    <property type="term" value="P:negative regulation of Ras protein signal transduction"/>
    <property type="evidence" value="ECO:0007669"/>
    <property type="project" value="UniProtKB-ARBA"/>
</dbReference>
<dbReference type="GO" id="GO:0004691">
    <property type="term" value="F:cAMP-dependent protein kinase activity"/>
    <property type="evidence" value="ECO:0007669"/>
    <property type="project" value="UniProtKB-ARBA"/>
</dbReference>
<dbReference type="GO" id="GO:1904630">
    <property type="term" value="P:cellular response to diterpene"/>
    <property type="evidence" value="ECO:0007669"/>
    <property type="project" value="UniProtKB-ARBA"/>
</dbReference>
<dbReference type="SUPFAM" id="SSF56112">
    <property type="entry name" value="Protein kinase-like (PK-like)"/>
    <property type="match status" value="1"/>
</dbReference>
<evidence type="ECO:0000256" key="1">
    <source>
        <dbReference type="ARBA" id="ARBA00006935"/>
    </source>
</evidence>
<dbReference type="InterPro" id="IPR000719">
    <property type="entry name" value="Prot_kinase_dom"/>
</dbReference>
<dbReference type="GO" id="GO:1905303">
    <property type="term" value="P:positive regulation of macropinocytosis"/>
    <property type="evidence" value="ECO:0007669"/>
    <property type="project" value="UniProtKB-ARBA"/>
</dbReference>
<evidence type="ECO:0000256" key="8">
    <source>
        <dbReference type="ARBA" id="ARBA00022777"/>
    </source>
</evidence>
<feature type="binding site" evidence="12">
    <location>
        <position position="125"/>
    </location>
    <ligand>
        <name>ATP</name>
        <dbReference type="ChEBI" id="CHEBI:30616"/>
    </ligand>
</feature>
<dbReference type="GO" id="GO:0006935">
    <property type="term" value="P:chemotaxis"/>
    <property type="evidence" value="ECO:0007669"/>
    <property type="project" value="UniProtKB-KW"/>
</dbReference>
<dbReference type="SUPFAM" id="SSF50729">
    <property type="entry name" value="PH domain-like"/>
    <property type="match status" value="1"/>
</dbReference>
<dbReference type="GO" id="GO:0005524">
    <property type="term" value="F:ATP binding"/>
    <property type="evidence" value="ECO:0007669"/>
    <property type="project" value="UniProtKB-UniRule"/>
</dbReference>
<dbReference type="Gene3D" id="1.10.510.10">
    <property type="entry name" value="Transferase(Phosphotransferase) domain 1"/>
    <property type="match status" value="1"/>
</dbReference>
<dbReference type="SMART" id="SM00133">
    <property type="entry name" value="S_TK_X"/>
    <property type="match status" value="1"/>
</dbReference>
<feature type="domain" description="Protein kinase" evidence="16">
    <location>
        <begin position="96"/>
        <end position="350"/>
    </location>
</feature>
<evidence type="ECO:0000259" key="17">
    <source>
        <dbReference type="PROSITE" id="PS51285"/>
    </source>
</evidence>
<dbReference type="InterPro" id="IPR045270">
    <property type="entry name" value="STKc_AGC"/>
</dbReference>
<dbReference type="Gene3D" id="3.30.200.20">
    <property type="entry name" value="Phosphorylase Kinase, domain 1"/>
    <property type="match status" value="1"/>
</dbReference>
<comment type="catalytic activity">
    <reaction evidence="10">
        <text>L-threonyl-[protein] + ATP = O-phospho-L-threonyl-[protein] + ADP + H(+)</text>
        <dbReference type="Rhea" id="RHEA:46608"/>
        <dbReference type="Rhea" id="RHEA-COMP:11060"/>
        <dbReference type="Rhea" id="RHEA-COMP:11605"/>
        <dbReference type="ChEBI" id="CHEBI:15378"/>
        <dbReference type="ChEBI" id="CHEBI:30013"/>
        <dbReference type="ChEBI" id="CHEBI:30616"/>
        <dbReference type="ChEBI" id="CHEBI:61977"/>
        <dbReference type="ChEBI" id="CHEBI:456216"/>
        <dbReference type="EC" id="2.7.11.1"/>
    </reaction>
</comment>
<evidence type="ECO:0000256" key="9">
    <source>
        <dbReference type="ARBA" id="ARBA00022840"/>
    </source>
</evidence>
<feature type="domain" description="PH" evidence="15">
    <location>
        <begin position="1"/>
        <end position="47"/>
    </location>
</feature>
<dbReference type="OrthoDB" id="63267at2759"/>
<dbReference type="GO" id="GO:0050920">
    <property type="term" value="P:regulation of chemotaxis"/>
    <property type="evidence" value="ECO:0007669"/>
    <property type="project" value="UniProtKB-ARBA"/>
</dbReference>
<dbReference type="InterPro" id="IPR008271">
    <property type="entry name" value="Ser/Thr_kinase_AS"/>
</dbReference>
<dbReference type="PROSITE" id="PS50011">
    <property type="entry name" value="PROTEIN_KINASE_DOM"/>
    <property type="match status" value="1"/>
</dbReference>
<dbReference type="GO" id="GO:0030334">
    <property type="term" value="P:regulation of cell migration"/>
    <property type="evidence" value="ECO:0007669"/>
    <property type="project" value="UniProtKB-ARBA"/>
</dbReference>
<dbReference type="GO" id="GO:0031269">
    <property type="term" value="P:pseudopodium assembly"/>
    <property type="evidence" value="ECO:0007669"/>
    <property type="project" value="UniProtKB-ARBA"/>
</dbReference>
<dbReference type="InterPro" id="IPR017441">
    <property type="entry name" value="Protein_kinase_ATP_BS"/>
</dbReference>
<dbReference type="SMART" id="SM00220">
    <property type="entry name" value="S_TKc"/>
    <property type="match status" value="1"/>
</dbReference>
<reference evidence="18 19" key="1">
    <citation type="journal article" date="2013" name="Genome Biol.">
        <title>Genome of Acanthamoeba castellanii highlights extensive lateral gene transfer and early evolution of tyrosine kinase signaling.</title>
        <authorList>
            <person name="Clarke M."/>
            <person name="Lohan A.J."/>
            <person name="Liu B."/>
            <person name="Lagkouvardos I."/>
            <person name="Roy S."/>
            <person name="Zafar N."/>
            <person name="Bertelli C."/>
            <person name="Schilde C."/>
            <person name="Kianianmomeni A."/>
            <person name="Burglin T.R."/>
            <person name="Frech C."/>
            <person name="Turcotte B."/>
            <person name="Kopec K.O."/>
            <person name="Synnott J.M."/>
            <person name="Choo C."/>
            <person name="Paponov I."/>
            <person name="Finkler A."/>
            <person name="Soon Heng Tan C."/>
            <person name="Hutchins A.P."/>
            <person name="Weinmeier T."/>
            <person name="Rattei T."/>
            <person name="Chu J.S."/>
            <person name="Gimenez G."/>
            <person name="Irimia M."/>
            <person name="Rigden D.J."/>
            <person name="Fitzpatrick D.A."/>
            <person name="Lorenzo-Morales J."/>
            <person name="Bateman A."/>
            <person name="Chiu C.H."/>
            <person name="Tang P."/>
            <person name="Hegemann P."/>
            <person name="Fromm H."/>
            <person name="Raoult D."/>
            <person name="Greub G."/>
            <person name="Miranda-Saavedra D."/>
            <person name="Chen N."/>
            <person name="Nash P."/>
            <person name="Ginger M.L."/>
            <person name="Horn M."/>
            <person name="Schaap P."/>
            <person name="Caler L."/>
            <person name="Loftus B."/>
        </authorList>
    </citation>
    <scope>NUCLEOTIDE SEQUENCE [LARGE SCALE GENOMIC DNA]</scope>
    <source>
        <strain evidence="18 19">Neff</strain>
    </source>
</reference>
<keyword evidence="8 18" id="KW-0418">Kinase</keyword>
<dbReference type="GO" id="GO:0032060">
    <property type="term" value="P:bleb assembly"/>
    <property type="evidence" value="ECO:0007669"/>
    <property type="project" value="UniProtKB-ARBA"/>
</dbReference>
<dbReference type="InterPro" id="IPR011993">
    <property type="entry name" value="PH-like_dom_sf"/>
</dbReference>
<evidence type="ECO:0000256" key="11">
    <source>
        <dbReference type="ARBA" id="ARBA00048679"/>
    </source>
</evidence>
<evidence type="ECO:0000256" key="6">
    <source>
        <dbReference type="ARBA" id="ARBA00022679"/>
    </source>
</evidence>
<dbReference type="PANTHER" id="PTHR24351">
    <property type="entry name" value="RIBOSOMAL PROTEIN S6 KINASE"/>
    <property type="match status" value="1"/>
</dbReference>
<evidence type="ECO:0000256" key="13">
    <source>
        <dbReference type="RuleBase" id="RU000304"/>
    </source>
</evidence>
<evidence type="ECO:0000256" key="3">
    <source>
        <dbReference type="ARBA" id="ARBA00022500"/>
    </source>
</evidence>
<accession>L8HBH8</accession>
<dbReference type="PROSITE" id="PS00107">
    <property type="entry name" value="PROTEIN_KINASE_ATP"/>
    <property type="match status" value="1"/>
</dbReference>
<evidence type="ECO:0000313" key="18">
    <source>
        <dbReference type="EMBL" id="ELR21756.1"/>
    </source>
</evidence>
<dbReference type="EMBL" id="KB007900">
    <property type="protein sequence ID" value="ELR21756.1"/>
    <property type="molecule type" value="Genomic_DNA"/>
</dbReference>
<keyword evidence="5" id="KW-0597">Phosphoprotein</keyword>
<dbReference type="GO" id="GO:0106310">
    <property type="term" value="F:protein serine kinase activity"/>
    <property type="evidence" value="ECO:0007669"/>
    <property type="project" value="RHEA"/>
</dbReference>
<dbReference type="GO" id="GO:0110094">
    <property type="term" value="P:polyphosphate-mediated signaling"/>
    <property type="evidence" value="ECO:0007669"/>
    <property type="project" value="UniProtKB-ARBA"/>
</dbReference>
<keyword evidence="3" id="KW-0145">Chemotaxis</keyword>
<dbReference type="InterPro" id="IPR011009">
    <property type="entry name" value="Kinase-like_dom_sf"/>
</dbReference>
<dbReference type="PROSITE" id="PS50003">
    <property type="entry name" value="PH_DOMAIN"/>
    <property type="match status" value="1"/>
</dbReference>
<dbReference type="EC" id="2.7.11.1" evidence="2"/>
<dbReference type="VEuPathDB" id="AmoebaDB:ACA1_385120"/>
<evidence type="ECO:0000259" key="15">
    <source>
        <dbReference type="PROSITE" id="PS50003"/>
    </source>
</evidence>
<dbReference type="PROSITE" id="PS51285">
    <property type="entry name" value="AGC_KINASE_CTER"/>
    <property type="match status" value="1"/>
</dbReference>
<keyword evidence="4 13" id="KW-0723">Serine/threonine-protein kinase</keyword>
<comment type="similarity">
    <text evidence="1">Belongs to the protein kinase superfamily. AGC Ser/Thr protein kinase family. RAC subfamily.</text>
</comment>
<evidence type="ECO:0000256" key="14">
    <source>
        <dbReference type="SAM" id="MobiDB-lite"/>
    </source>
</evidence>
<evidence type="ECO:0000256" key="10">
    <source>
        <dbReference type="ARBA" id="ARBA00047899"/>
    </source>
</evidence>
<dbReference type="KEGG" id="acan:ACA1_385120"/>
<protein>
    <recommendedName>
        <fullName evidence="2">non-specific serine/threonine protein kinase</fullName>
        <ecNumber evidence="2">2.7.11.1</ecNumber>
    </recommendedName>
</protein>